<dbReference type="GO" id="GO:0071051">
    <property type="term" value="P:poly(A)-dependent snoRNA 3'-end processing"/>
    <property type="evidence" value="ECO:0007669"/>
    <property type="project" value="TreeGrafter"/>
</dbReference>
<dbReference type="GO" id="GO:0034475">
    <property type="term" value="P:U4 snRNA 3'-end processing"/>
    <property type="evidence" value="ECO:0007669"/>
    <property type="project" value="TreeGrafter"/>
</dbReference>
<dbReference type="InterPro" id="IPR036345">
    <property type="entry name" value="ExoRNase_PH_dom2_sf"/>
</dbReference>
<protein>
    <recommendedName>
        <fullName evidence="6">Exoribonuclease phosphorolytic domain-containing protein</fullName>
    </recommendedName>
</protein>
<dbReference type="Proteomes" id="UP001412239">
    <property type="component" value="Unassembled WGS sequence"/>
</dbReference>
<reference evidence="7" key="1">
    <citation type="submission" date="2015-10" db="EMBL/GenBank/DDBJ databases">
        <authorList>
            <person name="Regsiter A."/>
            <person name="william w."/>
        </authorList>
    </citation>
    <scope>NUCLEOTIDE SEQUENCE</scope>
    <source>
        <strain evidence="7">Montdore</strain>
    </source>
</reference>
<dbReference type="GO" id="GO:0006364">
    <property type="term" value="P:rRNA processing"/>
    <property type="evidence" value="ECO:0007669"/>
    <property type="project" value="UniProtKB-KW"/>
</dbReference>
<evidence type="ECO:0000256" key="2">
    <source>
        <dbReference type="ARBA" id="ARBA00006678"/>
    </source>
</evidence>
<sequence>MSPPTALLSPLPMADGSAQYTDGPTTLLASINGPIEVKPRDEIPLEAYLEITIRPSAGVTSVREKHLEALLRSAISPLIMRTVYPRTLLQITLQIIQHEQASAACTLHTLLASAIVVVVLALVDAGVPMKGMLAAAFVEEADGSAAHVFGYTVTGGGRDPSEGLVFVESDGAFDEKGFVEASEIGRKRCLEVGELMKNWVREKVGKDMRYRLK</sequence>
<dbReference type="Gene3D" id="3.30.230.70">
    <property type="entry name" value="GHMP Kinase, N-terminal domain"/>
    <property type="match status" value="1"/>
</dbReference>
<dbReference type="GO" id="GO:0000176">
    <property type="term" value="C:nuclear exosome (RNase complex)"/>
    <property type="evidence" value="ECO:0007669"/>
    <property type="project" value="UniProtKB-ARBA"/>
</dbReference>
<keyword evidence="8" id="KW-1185">Reference proteome</keyword>
<evidence type="ECO:0000256" key="1">
    <source>
        <dbReference type="ARBA" id="ARBA00004123"/>
    </source>
</evidence>
<dbReference type="EMBL" id="LN890978">
    <property type="protein sequence ID" value="CUS13169.1"/>
    <property type="molecule type" value="Genomic_DNA"/>
</dbReference>
<proteinExistence type="inferred from homology"/>
<dbReference type="InterPro" id="IPR001247">
    <property type="entry name" value="ExoRNase_PH_dom1"/>
</dbReference>
<gene>
    <name evidence="7" type="ORF">GSTUAT00002849001</name>
</gene>
<dbReference type="SUPFAM" id="SSF54211">
    <property type="entry name" value="Ribosomal protein S5 domain 2-like"/>
    <property type="match status" value="1"/>
</dbReference>
<comment type="subcellular location">
    <subcellularLocation>
        <location evidence="1">Nucleus</location>
    </subcellularLocation>
</comment>
<accession>A0A292Q034</accession>
<organism evidence="7 8">
    <name type="scientific">Tuber aestivum</name>
    <name type="common">summer truffle</name>
    <dbReference type="NCBI Taxonomy" id="59557"/>
    <lineage>
        <taxon>Eukaryota</taxon>
        <taxon>Fungi</taxon>
        <taxon>Dikarya</taxon>
        <taxon>Ascomycota</taxon>
        <taxon>Pezizomycotina</taxon>
        <taxon>Pezizomycetes</taxon>
        <taxon>Pezizales</taxon>
        <taxon>Tuberaceae</taxon>
        <taxon>Tuber</taxon>
    </lineage>
</organism>
<evidence type="ECO:0000256" key="3">
    <source>
        <dbReference type="ARBA" id="ARBA00022552"/>
    </source>
</evidence>
<keyword evidence="4" id="KW-0271">Exosome</keyword>
<dbReference type="AlphaFoldDB" id="A0A292Q034"/>
<dbReference type="GO" id="GO:0071028">
    <property type="term" value="P:nuclear mRNA surveillance"/>
    <property type="evidence" value="ECO:0007669"/>
    <property type="project" value="TreeGrafter"/>
</dbReference>
<dbReference type="GO" id="GO:0000177">
    <property type="term" value="C:cytoplasmic exosome (RNase complex)"/>
    <property type="evidence" value="ECO:0007669"/>
    <property type="project" value="TreeGrafter"/>
</dbReference>
<dbReference type="InterPro" id="IPR027408">
    <property type="entry name" value="PNPase/RNase_PH_dom_sf"/>
</dbReference>
<dbReference type="GO" id="GO:0005730">
    <property type="term" value="C:nucleolus"/>
    <property type="evidence" value="ECO:0007669"/>
    <property type="project" value="TreeGrafter"/>
</dbReference>
<evidence type="ECO:0000313" key="7">
    <source>
        <dbReference type="EMBL" id="CUS13169.1"/>
    </source>
</evidence>
<keyword evidence="3" id="KW-0698">rRNA processing</keyword>
<evidence type="ECO:0000256" key="5">
    <source>
        <dbReference type="ARBA" id="ARBA00023242"/>
    </source>
</evidence>
<name>A0A292Q034_9PEZI</name>
<dbReference type="SUPFAM" id="SSF55666">
    <property type="entry name" value="Ribonuclease PH domain 2-like"/>
    <property type="match status" value="1"/>
</dbReference>
<keyword evidence="5" id="KW-0539">Nucleus</keyword>
<evidence type="ECO:0000259" key="6">
    <source>
        <dbReference type="Pfam" id="PF01138"/>
    </source>
</evidence>
<dbReference type="PANTHER" id="PTHR11953:SF1">
    <property type="entry name" value="EXOSOME COMPLEX COMPONENT RRP46"/>
    <property type="match status" value="1"/>
</dbReference>
<comment type="similarity">
    <text evidence="2">Belongs to the RNase PH family.</text>
</comment>
<dbReference type="GO" id="GO:0003723">
    <property type="term" value="F:RNA binding"/>
    <property type="evidence" value="ECO:0007669"/>
    <property type="project" value="TreeGrafter"/>
</dbReference>
<dbReference type="InterPro" id="IPR050080">
    <property type="entry name" value="RNase_PH"/>
</dbReference>
<dbReference type="InterPro" id="IPR020568">
    <property type="entry name" value="Ribosomal_Su5_D2-typ_SF"/>
</dbReference>
<evidence type="ECO:0000313" key="8">
    <source>
        <dbReference type="Proteomes" id="UP001412239"/>
    </source>
</evidence>
<dbReference type="GO" id="GO:0016075">
    <property type="term" value="P:rRNA catabolic process"/>
    <property type="evidence" value="ECO:0007669"/>
    <property type="project" value="TreeGrafter"/>
</dbReference>
<dbReference type="Pfam" id="PF01138">
    <property type="entry name" value="RNase_PH"/>
    <property type="match status" value="1"/>
</dbReference>
<evidence type="ECO:0000256" key="4">
    <source>
        <dbReference type="ARBA" id="ARBA00022835"/>
    </source>
</evidence>
<dbReference type="PANTHER" id="PTHR11953">
    <property type="entry name" value="EXOSOME COMPLEX COMPONENT"/>
    <property type="match status" value="1"/>
</dbReference>
<feature type="domain" description="Exoribonuclease phosphorolytic" evidence="6">
    <location>
        <begin position="11"/>
        <end position="128"/>
    </location>
</feature>